<evidence type="ECO:0000256" key="1">
    <source>
        <dbReference type="ARBA" id="ARBA00022722"/>
    </source>
</evidence>
<dbReference type="GO" id="GO:0000724">
    <property type="term" value="P:double-strand break repair via homologous recombination"/>
    <property type="evidence" value="ECO:0007669"/>
    <property type="project" value="UniProtKB-UniRule"/>
</dbReference>
<keyword evidence="8 10" id="KW-0238">DNA-binding</keyword>
<evidence type="ECO:0000256" key="8">
    <source>
        <dbReference type="ARBA" id="ARBA00023125"/>
    </source>
</evidence>
<keyword evidence="5 10" id="KW-0347">Helicase</keyword>
<sequence length="1097" mass="124287">MWFILLALYPSNKLEHLSYLLGALLEQQPGHIFSPQTILVENPGMQHWLNMELAQQKGIAMNLAFPLPTRFMWNTARAVLGKDVVPQQSAYRREVLVWRIENILRSDTFCHSPETEKACRYWQHLADAEEQGVQRLQFATALADIFEQYLLYRPDWLFSWEQGELVLNSEDEIWQSLIWRHLVAQSPLHPARLHKMAIDALQQDCEITLPARVIAFAINTMAPQLVQFFDALAKYTDIHIFHLNPSVNYWGDVKSDRERARLLRQQGVTQWQLDQQDNPLLANLGKQGRDLFNLLTSVDTFEISGFDVPAQQGNTVPTGYLHAVQQDILQATAPSRTVPVSQEDNSIIIARAHSSLREVQGLHDQLLHLMNNNSGIKPADVVVMCPAIEDYAPLIDAVFHRIGTPSTDNSGAPRVPCSIADRSPLDSEPLIASFISLLSLPDSRFEVSKIMDYLRLDALQAKFSLTSDDLDSMSYWLQQAKVHWGVDSHHKSVITHGATDSFLHSWSWGLKRLLMGMVFADEEKISHDILTVPDVEGQQTVVLGKLIHLLDQLGHYCTQLKKTRTPEQWREFLTELREACFSPLPEQQDTWETLERATADLEHHCREAGFVGDLSLRQVREVLLKRFSSPDVGNHFMTGQVTFCSMLPMRSIPFKVVCILGLNDGEFPRQSQPISIDLMPKNAARIGDRSRRMEDRYLFLEALISARDYLYLSYQGNSEKDNSERQPSLVLAELLDVLERGYGFDSKIQQRQLPLHPFSAGNFSADFISFEPGWYRLAESISTASKPARTTFAPLEEPRLPETVSVQQIARCLRHPLQYFANQVLGVRLDNQQPDLSDAEPFAESPLIRYQVMDALVNTCVEQNNTATVLTRYQLSGELPATPLTATLLERWNTASEALGEALALTHSDAIVASWQGHQCTVEAKAWTDGLTLKHMHVGKQHVQRLLSQFLTMLVFNASGRALPLEAYYLSWKSDKFTIRRASFSAFSSEEAQHLLAQYEAVFTKAHQGPYLGFADIAIAALNAAQDQLLSDWVTTPKATQMWQQLAEGQSQQQKGLNEDDYVKWFYPNGIALTDIPLADIEALFLPLMQCHGDKKR</sequence>
<dbReference type="NCBIfam" id="TIGR01450">
    <property type="entry name" value="recC"/>
    <property type="match status" value="1"/>
</dbReference>
<dbReference type="Gene3D" id="1.10.486.10">
    <property type="entry name" value="PCRA, domain 4"/>
    <property type="match status" value="1"/>
</dbReference>
<evidence type="ECO:0000256" key="5">
    <source>
        <dbReference type="ARBA" id="ARBA00022806"/>
    </source>
</evidence>
<dbReference type="SUPFAM" id="SSF52540">
    <property type="entry name" value="P-loop containing nucleoside triphosphate hydrolases"/>
    <property type="match status" value="2"/>
</dbReference>
<dbReference type="InterPro" id="IPR011335">
    <property type="entry name" value="Restrct_endonuc-II-like"/>
</dbReference>
<evidence type="ECO:0000259" key="11">
    <source>
        <dbReference type="Pfam" id="PF17946"/>
    </source>
</evidence>
<keyword evidence="2 10" id="KW-0547">Nucleotide-binding</keyword>
<dbReference type="GO" id="GO:0003678">
    <property type="term" value="F:DNA helicase activity"/>
    <property type="evidence" value="ECO:0007669"/>
    <property type="project" value="UniProtKB-UniRule"/>
</dbReference>
<name>A0A6M4MJS4_9ALTE</name>
<dbReference type="KEGG" id="apel:CA267_017055"/>
<dbReference type="InterPro" id="IPR006697">
    <property type="entry name" value="RecC"/>
</dbReference>
<dbReference type="AlphaFoldDB" id="A0A6M4MJS4"/>
<reference evidence="13" key="1">
    <citation type="submission" date="2014-12" db="EMBL/GenBank/DDBJ databases">
        <title>Complete genome sequence of a multi-drug resistant Klebsiella pneumoniae.</title>
        <authorList>
            <person name="Hua X."/>
            <person name="Chen Q."/>
            <person name="Li X."/>
            <person name="Feng Y."/>
            <person name="Ruan Z."/>
            <person name="Yu Y."/>
        </authorList>
    </citation>
    <scope>NUCLEOTIDE SEQUENCE [LARGE SCALE GENOMIC DNA]</scope>
    <source>
        <strain evidence="13">5.12</strain>
    </source>
</reference>
<dbReference type="GO" id="GO:0009338">
    <property type="term" value="C:exodeoxyribonuclease V complex"/>
    <property type="evidence" value="ECO:0007669"/>
    <property type="project" value="InterPro"/>
</dbReference>
<keyword evidence="4 10" id="KW-0378">Hydrolase</keyword>
<dbReference type="PIRSF" id="PIRSF000980">
    <property type="entry name" value="RecC"/>
    <property type="match status" value="1"/>
</dbReference>
<evidence type="ECO:0000256" key="10">
    <source>
        <dbReference type="HAMAP-Rule" id="MF_01486"/>
    </source>
</evidence>
<dbReference type="Gene3D" id="3.40.50.10930">
    <property type="match status" value="1"/>
</dbReference>
<keyword evidence="9 10" id="KW-0234">DNA repair</keyword>
<dbReference type="Gene3D" id="3.40.50.300">
    <property type="entry name" value="P-loop containing nucleotide triphosphate hydrolases"/>
    <property type="match status" value="2"/>
</dbReference>
<evidence type="ECO:0000256" key="6">
    <source>
        <dbReference type="ARBA" id="ARBA00022839"/>
    </source>
</evidence>
<dbReference type="EMBL" id="CP052766">
    <property type="protein sequence ID" value="QJR82336.1"/>
    <property type="molecule type" value="Genomic_DNA"/>
</dbReference>
<dbReference type="Gene3D" id="1.10.10.990">
    <property type="match status" value="1"/>
</dbReference>
<protein>
    <recommendedName>
        <fullName evidence="10">RecBCD enzyme subunit RecC</fullName>
    </recommendedName>
    <alternativeName>
        <fullName evidence="10">Exonuclease V subunit RecC</fullName>
        <shortName evidence="10">ExoV subunit RecC</shortName>
    </alternativeName>
    <alternativeName>
        <fullName evidence="10">Helicase/nuclease RecBCD subunit RecC</fullName>
    </alternativeName>
</protein>
<gene>
    <name evidence="10 12" type="primary">recC</name>
    <name evidence="12" type="ORF">CA267_017055</name>
</gene>
<dbReference type="Proteomes" id="UP000219285">
    <property type="component" value="Chromosome"/>
</dbReference>
<evidence type="ECO:0000256" key="4">
    <source>
        <dbReference type="ARBA" id="ARBA00022801"/>
    </source>
</evidence>
<evidence type="ECO:0000313" key="12">
    <source>
        <dbReference type="EMBL" id="QJR82336.1"/>
    </source>
</evidence>
<evidence type="ECO:0000313" key="13">
    <source>
        <dbReference type="Proteomes" id="UP000219285"/>
    </source>
</evidence>
<comment type="similarity">
    <text evidence="10">Belongs to the RecC family.</text>
</comment>
<dbReference type="GO" id="GO:0003677">
    <property type="term" value="F:DNA binding"/>
    <property type="evidence" value="ECO:0007669"/>
    <property type="project" value="UniProtKB-UniRule"/>
</dbReference>
<organism evidence="12 13">
    <name type="scientific">Alteromonas pelagimontana</name>
    <dbReference type="NCBI Taxonomy" id="1858656"/>
    <lineage>
        <taxon>Bacteria</taxon>
        <taxon>Pseudomonadati</taxon>
        <taxon>Pseudomonadota</taxon>
        <taxon>Gammaproteobacteria</taxon>
        <taxon>Alteromonadales</taxon>
        <taxon>Alteromonadaceae</taxon>
        <taxon>Alteromonas/Salinimonas group</taxon>
        <taxon>Alteromonas</taxon>
    </lineage>
</organism>
<dbReference type="OrthoDB" id="9762834at2"/>
<evidence type="ECO:0000256" key="3">
    <source>
        <dbReference type="ARBA" id="ARBA00022763"/>
    </source>
</evidence>
<dbReference type="InterPro" id="IPR041500">
    <property type="entry name" value="RecC_C"/>
</dbReference>
<reference evidence="12 13" key="2">
    <citation type="submission" date="2020-04" db="EMBL/GenBank/DDBJ databases">
        <title>Complete genome sequence of Alteromonas pelagimontana 5.12T.</title>
        <authorList>
            <person name="Sinha R.K."/>
            <person name="Krishnan K.P."/>
            <person name="Kurian J.P."/>
        </authorList>
    </citation>
    <scope>NUCLEOTIDE SEQUENCE [LARGE SCALE GENOMIC DNA]</scope>
    <source>
        <strain evidence="12 13">5.12</strain>
    </source>
</reference>
<comment type="function">
    <text evidence="10">A helicase/nuclease that prepares dsDNA breaks (DSB) for recombinational DNA repair. Binds to DSBs and unwinds DNA via a highly rapid and processive ATP-dependent bidirectional helicase activity. Unwinds dsDNA until it encounters a Chi (crossover hotspot instigator) sequence from the 3' direction. Cuts ssDNA a few nucleotides 3' to the Chi site. The properties and activities of the enzyme are changed at Chi. The Chi-altered holoenzyme produces a long 3'-ssDNA overhang and facilitates RecA-binding to the ssDNA for homologous DNA recombination and repair. Holoenzyme degrades any linearized DNA that is unable to undergo homologous recombination. In the holoenzyme this subunit recognizes the wild-type Chi sequence, and when added to isolated RecB increases its ATP-dependent helicase processivity.</text>
</comment>
<evidence type="ECO:0000256" key="9">
    <source>
        <dbReference type="ARBA" id="ARBA00023204"/>
    </source>
</evidence>
<dbReference type="Pfam" id="PF17946">
    <property type="entry name" value="RecC_C"/>
    <property type="match status" value="1"/>
</dbReference>
<dbReference type="SUPFAM" id="SSF52980">
    <property type="entry name" value="Restriction endonuclease-like"/>
    <property type="match status" value="1"/>
</dbReference>
<keyword evidence="1 10" id="KW-0540">Nuclease</keyword>
<dbReference type="GO" id="GO:0008854">
    <property type="term" value="F:exodeoxyribonuclease V activity"/>
    <property type="evidence" value="ECO:0007669"/>
    <property type="project" value="InterPro"/>
</dbReference>
<evidence type="ECO:0000256" key="7">
    <source>
        <dbReference type="ARBA" id="ARBA00022840"/>
    </source>
</evidence>
<comment type="subunit">
    <text evidence="10">Heterotrimer of RecB, RecC and RecD. All subunits contribute to DNA-binding.</text>
</comment>
<keyword evidence="13" id="KW-1185">Reference proteome</keyword>
<keyword evidence="3 10" id="KW-0227">DNA damage</keyword>
<keyword evidence="7 10" id="KW-0067">ATP-binding</keyword>
<feature type="domain" description="RecC C-terminal" evidence="11">
    <location>
        <begin position="801"/>
        <end position="1025"/>
    </location>
</feature>
<dbReference type="Pfam" id="PF04257">
    <property type="entry name" value="Exonuc_V_gamma"/>
    <property type="match status" value="1"/>
</dbReference>
<proteinExistence type="inferred from homology"/>
<dbReference type="RefSeq" id="WP_075609672.1">
    <property type="nucleotide sequence ID" value="NZ_CP052766.1"/>
</dbReference>
<dbReference type="PANTHER" id="PTHR30591">
    <property type="entry name" value="RECBCD ENZYME SUBUNIT RECC"/>
    <property type="match status" value="1"/>
</dbReference>
<dbReference type="HAMAP" id="MF_01486">
    <property type="entry name" value="RecC"/>
    <property type="match status" value="1"/>
</dbReference>
<comment type="miscellaneous">
    <text evidence="10">In the RecBCD complex, RecB has a slow 3'-5' helicase, an exonuclease activity and loads RecA onto ssDNA, RecD has a fast 5'-3' helicase activity, while RecC stimulates the ATPase and processivity of the RecB helicase and contributes to recognition of the Chi site.</text>
</comment>
<evidence type="ECO:0000256" key="2">
    <source>
        <dbReference type="ARBA" id="ARBA00022741"/>
    </source>
</evidence>
<dbReference type="InterPro" id="IPR013986">
    <property type="entry name" value="DExx_box_DNA_helicase_dom_sf"/>
</dbReference>
<dbReference type="GO" id="GO:0005524">
    <property type="term" value="F:ATP binding"/>
    <property type="evidence" value="ECO:0007669"/>
    <property type="project" value="UniProtKB-UniRule"/>
</dbReference>
<keyword evidence="6 10" id="KW-0269">Exonuclease</keyword>
<dbReference type="InterPro" id="IPR027417">
    <property type="entry name" value="P-loop_NTPase"/>
</dbReference>
<dbReference type="PANTHER" id="PTHR30591:SF1">
    <property type="entry name" value="RECBCD ENZYME SUBUNIT RECC"/>
    <property type="match status" value="1"/>
</dbReference>
<dbReference type="Gene3D" id="1.10.10.160">
    <property type="match status" value="1"/>
</dbReference>
<accession>A0A6M4MJS4</accession>